<dbReference type="Gene3D" id="3.40.630.30">
    <property type="match status" value="1"/>
</dbReference>
<keyword evidence="5" id="KW-1185">Reference proteome</keyword>
<comment type="caution">
    <text evidence="4">The sequence shown here is derived from an EMBL/GenBank/DDBJ whole genome shotgun (WGS) entry which is preliminary data.</text>
</comment>
<dbReference type="InterPro" id="IPR016181">
    <property type="entry name" value="Acyl_CoA_acyltransferase"/>
</dbReference>
<accession>A0A840HQB3</accession>
<sequence>MPLRELAPNQIATIVTSLEMRQKPKPAPLPHSPLTLVRWQKPEARKYRILFQRVGAPWLWFSRLVMKDEDLLAIIHDDRVEVYAVTDPKGVEVGMIELDFRHAGHCELAYFGLVPELAGQKHGRWMMAQANMLAWRKGVDRFWVHTCTLDHPSALGFYRASGFIPYRRQVETFDDPRLTGALPRNTAPHIPILGEE</sequence>
<dbReference type="EMBL" id="JACHOV010000002">
    <property type="protein sequence ID" value="MBB4640252.1"/>
    <property type="molecule type" value="Genomic_DNA"/>
</dbReference>
<dbReference type="InterPro" id="IPR000182">
    <property type="entry name" value="GNAT_dom"/>
</dbReference>
<organism evidence="4 5">
    <name type="scientific">Rhizorhapis suberifaciens</name>
    <name type="common">corky root of lettuce</name>
    <dbReference type="NCBI Taxonomy" id="13656"/>
    <lineage>
        <taxon>Bacteria</taxon>
        <taxon>Pseudomonadati</taxon>
        <taxon>Pseudomonadota</taxon>
        <taxon>Alphaproteobacteria</taxon>
        <taxon>Sphingomonadales</taxon>
        <taxon>Sphingomonadaceae</taxon>
        <taxon>Rhizorhapis</taxon>
    </lineage>
</organism>
<dbReference type="Proteomes" id="UP000575068">
    <property type="component" value="Unassembled WGS sequence"/>
</dbReference>
<dbReference type="AlphaFoldDB" id="A0A840HQB3"/>
<dbReference type="GO" id="GO:0016747">
    <property type="term" value="F:acyltransferase activity, transferring groups other than amino-acyl groups"/>
    <property type="evidence" value="ECO:0007669"/>
    <property type="project" value="InterPro"/>
</dbReference>
<evidence type="ECO:0000313" key="4">
    <source>
        <dbReference type="EMBL" id="MBB4640252.1"/>
    </source>
</evidence>
<dbReference type="RefSeq" id="WP_184474113.1">
    <property type="nucleotide sequence ID" value="NZ_JACHOV010000002.1"/>
</dbReference>
<dbReference type="PROSITE" id="PS51186">
    <property type="entry name" value="GNAT"/>
    <property type="match status" value="1"/>
</dbReference>
<dbReference type="PANTHER" id="PTHR43800">
    <property type="entry name" value="PEPTIDYL-LYSINE N-ACETYLTRANSFERASE YJAB"/>
    <property type="match status" value="1"/>
</dbReference>
<keyword evidence="2" id="KW-0012">Acyltransferase</keyword>
<gene>
    <name evidence="4" type="ORF">HNQ99_000540</name>
</gene>
<evidence type="ECO:0000256" key="2">
    <source>
        <dbReference type="ARBA" id="ARBA00023315"/>
    </source>
</evidence>
<dbReference type="SUPFAM" id="SSF55729">
    <property type="entry name" value="Acyl-CoA N-acyltransferases (Nat)"/>
    <property type="match status" value="1"/>
</dbReference>
<evidence type="ECO:0000259" key="3">
    <source>
        <dbReference type="PROSITE" id="PS51186"/>
    </source>
</evidence>
<protein>
    <submittedName>
        <fullName evidence="4">GNAT superfamily N-acetyltransferase</fullName>
    </submittedName>
</protein>
<feature type="domain" description="N-acetyltransferase" evidence="3">
    <location>
        <begin position="45"/>
        <end position="188"/>
    </location>
</feature>
<reference evidence="4 5" key="1">
    <citation type="submission" date="2020-08" db="EMBL/GenBank/DDBJ databases">
        <title>Genomic Encyclopedia of Type Strains, Phase IV (KMG-IV): sequencing the most valuable type-strain genomes for metagenomic binning, comparative biology and taxonomic classification.</title>
        <authorList>
            <person name="Goeker M."/>
        </authorList>
    </citation>
    <scope>NUCLEOTIDE SEQUENCE [LARGE SCALE GENOMIC DNA]</scope>
    <source>
        <strain evidence="4 5">DSM 7465</strain>
    </source>
</reference>
<dbReference type="PANTHER" id="PTHR43800:SF1">
    <property type="entry name" value="PEPTIDYL-LYSINE N-ACETYLTRANSFERASE YJAB"/>
    <property type="match status" value="1"/>
</dbReference>
<proteinExistence type="predicted"/>
<evidence type="ECO:0000313" key="5">
    <source>
        <dbReference type="Proteomes" id="UP000575068"/>
    </source>
</evidence>
<evidence type="ECO:0000256" key="1">
    <source>
        <dbReference type="ARBA" id="ARBA00022679"/>
    </source>
</evidence>
<keyword evidence="1 4" id="KW-0808">Transferase</keyword>
<name>A0A840HQB3_9SPHN</name>
<dbReference type="Pfam" id="PF00583">
    <property type="entry name" value="Acetyltransf_1"/>
    <property type="match status" value="1"/>
</dbReference>